<protein>
    <submittedName>
        <fullName evidence="1">DUF885 domain-containing protein</fullName>
    </submittedName>
</protein>
<organism evidence="1 2">
    <name type="scientific">Lentzea sokolovensis</name>
    <dbReference type="NCBI Taxonomy" id="3095429"/>
    <lineage>
        <taxon>Bacteria</taxon>
        <taxon>Bacillati</taxon>
        <taxon>Actinomycetota</taxon>
        <taxon>Actinomycetes</taxon>
        <taxon>Pseudonocardiales</taxon>
        <taxon>Pseudonocardiaceae</taxon>
        <taxon>Lentzea</taxon>
    </lineage>
</organism>
<gene>
    <name evidence="1" type="ORF">SK854_16690</name>
</gene>
<reference evidence="1 2" key="2">
    <citation type="submission" date="2023-11" db="EMBL/GenBank/DDBJ databases">
        <authorList>
            <person name="Lara A.C."/>
            <person name="Chronakova A."/>
        </authorList>
    </citation>
    <scope>NUCLEOTIDE SEQUENCE [LARGE SCALE GENOMIC DNA]</scope>
    <source>
        <strain evidence="1 2">BCCO 10_0061</strain>
    </source>
</reference>
<dbReference type="RefSeq" id="WP_319976008.1">
    <property type="nucleotide sequence ID" value="NZ_JAXAVU010000008.1"/>
</dbReference>
<accession>A0ABU4UW77</accession>
<keyword evidence="2" id="KW-1185">Reference proteome</keyword>
<name>A0ABU4UW77_9PSEU</name>
<dbReference type="InterPro" id="IPR010281">
    <property type="entry name" value="DUF885"/>
</dbReference>
<dbReference type="Proteomes" id="UP001285352">
    <property type="component" value="Unassembled WGS sequence"/>
</dbReference>
<dbReference type="EMBL" id="JAXAVU010000008">
    <property type="protein sequence ID" value="MDX8143767.1"/>
    <property type="molecule type" value="Genomic_DNA"/>
</dbReference>
<dbReference type="Pfam" id="PF05960">
    <property type="entry name" value="DUF885"/>
    <property type="match status" value="1"/>
</dbReference>
<dbReference type="PANTHER" id="PTHR33361">
    <property type="entry name" value="GLR0591 PROTEIN"/>
    <property type="match status" value="1"/>
</dbReference>
<dbReference type="PANTHER" id="PTHR33361:SF2">
    <property type="entry name" value="DUF885 DOMAIN-CONTAINING PROTEIN"/>
    <property type="match status" value="1"/>
</dbReference>
<sequence length="526" mass="58066">MSEADAIADRLFGVILDRYPLDASLMGFDVDHESLTDHGEEAGERYRARLLAVREDALKIEPATTSDRITLGIVLHELRTQSEVIGSRQIEFGISANIRTVVPGTLANLSRSPVDTPERRQGHLQRLRGLDGFFATVIARHRAGFADGLTPVAHLVEQAISLLDGHLANLGAFDLVEGAEVDEVVRPAIQGYRDFLRQEALPLGRDVGHAGLCWLQNDAYGQAIRAHTTEDLDPEHLHATGIRLIEELKPEFARYGGDGVFERIRHDPAFRHTDADEMLRAARAAVEKAEAAAPRWFRTVPDATCVIKAAPPGVPAHVPPSYFPAAEDGSRPGTYFVNTKDPRNRLRITDEATAYHEAVPGHHFEHSKAALLKDLPVLRRKAPISVFSEGWALYCERLADEMGLYSDDEARLGMLTMDAMRAGRLVVDTGLHALGWSRRQAVSFLVENTPMGLARIESEVDRCLGEPGQALAYAVGRLKFQELRATAERALGTAFDVRDFHEAVLRHGRLTLALVDEVVTAWIAEH</sequence>
<evidence type="ECO:0000313" key="1">
    <source>
        <dbReference type="EMBL" id="MDX8143767.1"/>
    </source>
</evidence>
<proteinExistence type="predicted"/>
<evidence type="ECO:0000313" key="2">
    <source>
        <dbReference type="Proteomes" id="UP001285352"/>
    </source>
</evidence>
<comment type="caution">
    <text evidence="1">The sequence shown here is derived from an EMBL/GenBank/DDBJ whole genome shotgun (WGS) entry which is preliminary data.</text>
</comment>
<reference evidence="1 2" key="1">
    <citation type="submission" date="2023-11" db="EMBL/GenBank/DDBJ databases">
        <title>Lentzea sokolovensis, sp. nov., Lentzea kristufkii, sp. nov., and Lentzea miocenensis, sp. nov., rare actinobacteria from Sokolov Coal Basin, Miocene lacustrine sediment, Czech Republic.</title>
        <authorList>
            <person name="Lara A."/>
            <person name="Kotroba L."/>
            <person name="Nouioui I."/>
            <person name="Neumann-Schaal M."/>
            <person name="Mast Y."/>
            <person name="Chronakova A."/>
        </authorList>
    </citation>
    <scope>NUCLEOTIDE SEQUENCE [LARGE SCALE GENOMIC DNA]</scope>
    <source>
        <strain evidence="1 2">BCCO 10_0061</strain>
    </source>
</reference>